<accession>A0A2T1GG74</accession>
<dbReference type="EMBL" id="PVWO01000116">
    <property type="protein sequence ID" value="PSB56630.1"/>
    <property type="molecule type" value="Genomic_DNA"/>
</dbReference>
<keyword evidence="2" id="KW-1185">Reference proteome</keyword>
<organism evidence="1 2">
    <name type="scientific">Chamaesiphon polymorphus CCALA 037</name>
    <dbReference type="NCBI Taxonomy" id="2107692"/>
    <lineage>
        <taxon>Bacteria</taxon>
        <taxon>Bacillati</taxon>
        <taxon>Cyanobacteriota</taxon>
        <taxon>Cyanophyceae</taxon>
        <taxon>Gomontiellales</taxon>
        <taxon>Chamaesiphonaceae</taxon>
        <taxon>Chamaesiphon</taxon>
    </lineage>
</organism>
<dbReference type="RefSeq" id="WP_106304266.1">
    <property type="nucleotide sequence ID" value="NZ_PVWO01000116.1"/>
</dbReference>
<evidence type="ECO:0000313" key="2">
    <source>
        <dbReference type="Proteomes" id="UP000238937"/>
    </source>
</evidence>
<comment type="caution">
    <text evidence="1">The sequence shown here is derived from an EMBL/GenBank/DDBJ whole genome shotgun (WGS) entry which is preliminary data.</text>
</comment>
<proteinExistence type="predicted"/>
<dbReference type="AlphaFoldDB" id="A0A2T1GG74"/>
<sequence length="479" mass="54878">MSGTYQSRVFTFISKRTDRLKDTCVQGLRHLKVAVVWTGQILLYPLQLLAQKLENLQPRLAPPPPQKSLPQPASDINIEQALESIVEAGYPIEIADGAGLTVEDWSIIDENSWNDGRELVANPSQAATYNSRASSQVRSRKPIIRGLSSLLSDRQLVLVTTENELLDLLTISQQQEIRRQIGLDIAIAWHRWCADKIARDRAEHQISDEGSVLLDETTNRWLEVEREHLTNPALLLHGKIDLIEPEIPSPTLRDRLQNWWQNVTNDRSESQPVTPKVQLELPSSKYPFTPRSPRLNRFLDLPQLPPIIESQPTPIQERPVLDTLTKLQPNWLKKWVSYYRDYLHIPSKQDSNIVHQPAEFKLIPIDPEPQKVKYTEIVKRQTSSLKKQGSGRKQTTGKIAKQVNLDAEDRLDVAGGKISKQVDLDPEYFPDWIEADSELIGYSRSPLDRFLAWLDRIVLAIENWLIKMWEIITNNPARN</sequence>
<dbReference type="Proteomes" id="UP000238937">
    <property type="component" value="Unassembled WGS sequence"/>
</dbReference>
<gene>
    <name evidence="1" type="ORF">C7B77_11255</name>
</gene>
<name>A0A2T1GG74_9CYAN</name>
<dbReference type="OrthoDB" id="502220at2"/>
<evidence type="ECO:0000313" key="1">
    <source>
        <dbReference type="EMBL" id="PSB56630.1"/>
    </source>
</evidence>
<protein>
    <submittedName>
        <fullName evidence="1">Uncharacterized protein</fullName>
    </submittedName>
</protein>
<reference evidence="1 2" key="1">
    <citation type="submission" date="2018-03" db="EMBL/GenBank/DDBJ databases">
        <title>The ancient ancestry and fast evolution of plastids.</title>
        <authorList>
            <person name="Moore K.R."/>
            <person name="Magnabosco C."/>
            <person name="Momper L."/>
            <person name="Gold D.A."/>
            <person name="Bosak T."/>
            <person name="Fournier G.P."/>
        </authorList>
    </citation>
    <scope>NUCLEOTIDE SEQUENCE [LARGE SCALE GENOMIC DNA]</scope>
    <source>
        <strain evidence="1 2">CCALA 037</strain>
    </source>
</reference>